<dbReference type="PANTHER" id="PTHR30026">
    <property type="entry name" value="OUTER MEMBRANE PROTEIN TOLC"/>
    <property type="match status" value="1"/>
</dbReference>
<evidence type="ECO:0000256" key="6">
    <source>
        <dbReference type="ARBA" id="ARBA00023136"/>
    </source>
</evidence>
<dbReference type="KEGG" id="pef:A7E78_14525"/>
<dbReference type="EMBL" id="CP015519">
    <property type="protein sequence ID" value="APG28932.1"/>
    <property type="molecule type" value="Genomic_DNA"/>
</dbReference>
<reference evidence="9 10" key="1">
    <citation type="journal article" date="2017" name="Genome Announc.">
        <title>Complete Genome Sequences of Two Acetylene-Fermenting Pelobacter acetylenicus Strains.</title>
        <authorList>
            <person name="Sutton J.M."/>
            <person name="Baesman S.M."/>
            <person name="Fierst J.L."/>
            <person name="Poret-Peterson A.T."/>
            <person name="Oremland R.S."/>
            <person name="Dunlap D.S."/>
            <person name="Akob D.M."/>
        </authorList>
    </citation>
    <scope>NUCLEOTIDE SEQUENCE [LARGE SCALE GENOMIC DNA]</scope>
    <source>
        <strain evidence="9 10">SFB93</strain>
    </source>
</reference>
<keyword evidence="5" id="KW-0812">Transmembrane</keyword>
<evidence type="ECO:0000256" key="2">
    <source>
        <dbReference type="ARBA" id="ARBA00007613"/>
    </source>
</evidence>
<dbReference type="PANTHER" id="PTHR30026:SF23">
    <property type="entry name" value="TO APRF-PUTATIVE OUTER MEMBRANE EFFLUX PROTEIN OR SECRETED ALKALINE PHOSPHATASE-RELATED"/>
    <property type="match status" value="1"/>
</dbReference>
<keyword evidence="7" id="KW-0998">Cell outer membrane</keyword>
<proteinExistence type="inferred from homology"/>
<keyword evidence="8" id="KW-0732">Signal</keyword>
<dbReference type="InterPro" id="IPR051906">
    <property type="entry name" value="TolC-like"/>
</dbReference>
<dbReference type="SUPFAM" id="SSF56954">
    <property type="entry name" value="Outer membrane efflux proteins (OEP)"/>
    <property type="match status" value="1"/>
</dbReference>
<name>A0A1L3GSN6_9BACT</name>
<feature type="signal peptide" evidence="8">
    <location>
        <begin position="1"/>
        <end position="23"/>
    </location>
</feature>
<protein>
    <recommendedName>
        <fullName evidence="11">TolC family protein</fullName>
    </recommendedName>
</protein>
<keyword evidence="4" id="KW-1134">Transmembrane beta strand</keyword>
<dbReference type="GO" id="GO:0015562">
    <property type="term" value="F:efflux transmembrane transporter activity"/>
    <property type="evidence" value="ECO:0007669"/>
    <property type="project" value="InterPro"/>
</dbReference>
<keyword evidence="3" id="KW-0813">Transport</keyword>
<dbReference type="Proteomes" id="UP000182517">
    <property type="component" value="Chromosome"/>
</dbReference>
<comment type="subcellular location">
    <subcellularLocation>
        <location evidence="1">Cell outer membrane</location>
    </subcellularLocation>
</comment>
<organism evidence="9 10">
    <name type="scientific">Syntrophotalea acetylenivorans</name>
    <dbReference type="NCBI Taxonomy" id="1842532"/>
    <lineage>
        <taxon>Bacteria</taxon>
        <taxon>Pseudomonadati</taxon>
        <taxon>Thermodesulfobacteriota</taxon>
        <taxon>Desulfuromonadia</taxon>
        <taxon>Desulfuromonadales</taxon>
        <taxon>Syntrophotaleaceae</taxon>
        <taxon>Syntrophotalea</taxon>
    </lineage>
</organism>
<evidence type="ECO:0000313" key="9">
    <source>
        <dbReference type="EMBL" id="APG28932.1"/>
    </source>
</evidence>
<accession>A0A1L3GSN6</accession>
<keyword evidence="6" id="KW-0472">Membrane</keyword>
<comment type="similarity">
    <text evidence="2">Belongs to the outer membrane factor (OMF) (TC 1.B.17) family.</text>
</comment>
<dbReference type="GO" id="GO:1990281">
    <property type="term" value="C:efflux pump complex"/>
    <property type="evidence" value="ECO:0007669"/>
    <property type="project" value="TreeGrafter"/>
</dbReference>
<gene>
    <name evidence="9" type="ORF">A7E78_14525</name>
</gene>
<evidence type="ECO:0000256" key="5">
    <source>
        <dbReference type="ARBA" id="ARBA00022692"/>
    </source>
</evidence>
<evidence type="ECO:0000256" key="7">
    <source>
        <dbReference type="ARBA" id="ARBA00023237"/>
    </source>
</evidence>
<dbReference type="AlphaFoldDB" id="A0A1L3GSN6"/>
<dbReference type="GO" id="GO:0009279">
    <property type="term" value="C:cell outer membrane"/>
    <property type="evidence" value="ECO:0007669"/>
    <property type="project" value="UniProtKB-SubCell"/>
</dbReference>
<evidence type="ECO:0000256" key="8">
    <source>
        <dbReference type="SAM" id="SignalP"/>
    </source>
</evidence>
<sequence length="512" mass="57948">MAVYFNIFVFVLSLLLMPLSVVAAESAVSERPEINAPLTLPQVIRLTLERNLNLRAEQFDTRASQAAVKREYGLYDPQLLLDFAAGEAQRQINSQNFDQDNHSQFYLFDFSLEQQLPSGGELTLNFENQRNEEQEDPLPSINPAYESELALQLTQPLLKGFGRSVAEQDILFAVNDRQVAVQDLREAAVALLAEVRDAYYEVLRLRDDFRFREISVSLAQKILKEASARVRAGVLPPVDILEAEFGLKERQRLLLDADREYKDGLDRLALLMSSRQPLIIADESLGKPMLSVDEEQGLQQALRNRPDLQRRIRQLERLDLEQYLARNDLLPGLDLTAGYSHKGLGDGYSDNLDDIGGGDYPNWQVGLSLSYPLGNRTARHEHRRTLLKIKGRQAEIAQLQEEIHTQIRAAIRLLKVNEQKIEVAASGQDFAEEKLRILLKRQEVGLATIRDVLEGEEDLAQARTDKVAALADYNKAITRYLQVSGQLLEAEGVRFQGAFEDETQSLLMVEPR</sequence>
<evidence type="ECO:0000256" key="3">
    <source>
        <dbReference type="ARBA" id="ARBA00022448"/>
    </source>
</evidence>
<dbReference type="Gene3D" id="1.20.1600.10">
    <property type="entry name" value="Outer membrane efflux proteins (OEP)"/>
    <property type="match status" value="1"/>
</dbReference>
<evidence type="ECO:0000256" key="4">
    <source>
        <dbReference type="ARBA" id="ARBA00022452"/>
    </source>
</evidence>
<evidence type="ECO:0000313" key="10">
    <source>
        <dbReference type="Proteomes" id="UP000182517"/>
    </source>
</evidence>
<dbReference type="InterPro" id="IPR003423">
    <property type="entry name" value="OMP_efflux"/>
</dbReference>
<feature type="chain" id="PRO_5013063563" description="TolC family protein" evidence="8">
    <location>
        <begin position="24"/>
        <end position="512"/>
    </location>
</feature>
<dbReference type="STRING" id="1842532.A7E78_14525"/>
<dbReference type="GO" id="GO:0015288">
    <property type="term" value="F:porin activity"/>
    <property type="evidence" value="ECO:0007669"/>
    <property type="project" value="TreeGrafter"/>
</dbReference>
<keyword evidence="10" id="KW-1185">Reference proteome</keyword>
<dbReference type="Pfam" id="PF02321">
    <property type="entry name" value="OEP"/>
    <property type="match status" value="2"/>
</dbReference>
<evidence type="ECO:0000256" key="1">
    <source>
        <dbReference type="ARBA" id="ARBA00004442"/>
    </source>
</evidence>
<evidence type="ECO:0008006" key="11">
    <source>
        <dbReference type="Google" id="ProtNLM"/>
    </source>
</evidence>